<dbReference type="Proteomes" id="UP001227964">
    <property type="component" value="Unassembled WGS sequence"/>
</dbReference>
<dbReference type="RefSeq" id="WP_285390669.1">
    <property type="nucleotide sequence ID" value="NZ_JASSVS010000004.1"/>
</dbReference>
<name>A0ABT7IBN1_9GAMM</name>
<dbReference type="PROSITE" id="PS51733">
    <property type="entry name" value="BPL_LPL_CATALYTIC"/>
    <property type="match status" value="1"/>
</dbReference>
<gene>
    <name evidence="2" type="ORF">QPM17_10550</name>
</gene>
<feature type="domain" description="BPL/LPL catalytic" evidence="1">
    <location>
        <begin position="44"/>
        <end position="238"/>
    </location>
</feature>
<dbReference type="SUPFAM" id="SSF55681">
    <property type="entry name" value="Class II aaRS and biotin synthetases"/>
    <property type="match status" value="1"/>
</dbReference>
<comment type="caution">
    <text evidence="2">The sequence shown here is derived from an EMBL/GenBank/DDBJ whole genome shotgun (WGS) entry which is preliminary data.</text>
</comment>
<dbReference type="Gene3D" id="3.30.930.10">
    <property type="entry name" value="Bira Bifunctional Protein, Domain 2"/>
    <property type="match status" value="1"/>
</dbReference>
<dbReference type="InterPro" id="IPR050664">
    <property type="entry name" value="Octanoyltrans_LipM/LipL"/>
</dbReference>
<dbReference type="InterPro" id="IPR045864">
    <property type="entry name" value="aa-tRNA-synth_II/BPL/LPL"/>
</dbReference>
<evidence type="ECO:0000313" key="3">
    <source>
        <dbReference type="Proteomes" id="UP001227964"/>
    </source>
</evidence>
<accession>A0ABT7IBN1</accession>
<evidence type="ECO:0000259" key="1">
    <source>
        <dbReference type="PROSITE" id="PS51733"/>
    </source>
</evidence>
<dbReference type="InterPro" id="IPR004143">
    <property type="entry name" value="BPL_LPL_catalytic"/>
</dbReference>
<reference evidence="2 3" key="1">
    <citation type="submission" date="2023-06" db="EMBL/GenBank/DDBJ databases">
        <title>Marinobacter azerbaijanicus a moderately halophilic, isolated from Urmia Lake in Azerbaijan region of Iran.</title>
        <authorList>
            <person name="Sanchez-Porro C."/>
            <person name="Aghdam E.M."/>
            <person name="Saheb S.M."/>
            <person name="Tarhriz V."/>
            <person name="Kazemi E."/>
            <person name="Ammozegar M.A."/>
            <person name="Ventosa A."/>
            <person name="Hejazi M.S."/>
        </authorList>
    </citation>
    <scope>NUCLEOTIDE SEQUENCE [LARGE SCALE GENOMIC DNA]</scope>
    <source>
        <strain evidence="2 3">TBZ242</strain>
    </source>
</reference>
<dbReference type="Pfam" id="PF21948">
    <property type="entry name" value="LplA-B_cat"/>
    <property type="match status" value="1"/>
</dbReference>
<dbReference type="PANTHER" id="PTHR43679">
    <property type="entry name" value="OCTANOYLTRANSFERASE LIPM-RELATED"/>
    <property type="match status" value="1"/>
</dbReference>
<dbReference type="EMBL" id="JASSVS010000004">
    <property type="protein sequence ID" value="MDL0431571.1"/>
    <property type="molecule type" value="Genomic_DNA"/>
</dbReference>
<dbReference type="PANTHER" id="PTHR43679:SF2">
    <property type="entry name" value="OCTANOYL-[GCVH]:PROTEIN N-OCTANOYLTRANSFERASE"/>
    <property type="match status" value="1"/>
</dbReference>
<keyword evidence="3" id="KW-1185">Reference proteome</keyword>
<proteinExistence type="predicted"/>
<protein>
    <recommendedName>
        <fullName evidence="1">BPL/LPL catalytic domain-containing protein</fullName>
    </recommendedName>
</protein>
<sequence>MLAIKHTLDAGQEMTQGNCAYSAPMPILDGLALEQRLLEQVTSGQSRYGYAIWRSHQALVVPRSATQRPGFEDASKYCESQGWPVVVRSTGGEMTPQTSGFINLSMVVRSNGAKTGIRESYALICQPLIQWMAAMGIHAYCSHVDGAFCDGDFNLVVNGKKIAGTAQRRKRLRIPALTSQEEDTAILLHAVILCDEGLERVWRISNEFYKACQLPPFIIGDRHICMSAITKEHGEPFITRAIRDLDKVVQQHISML</sequence>
<evidence type="ECO:0000313" key="2">
    <source>
        <dbReference type="EMBL" id="MDL0431571.1"/>
    </source>
</evidence>
<organism evidence="2 3">
    <name type="scientific">Marinobacter azerbaijanicus</name>
    <dbReference type="NCBI Taxonomy" id="3050455"/>
    <lineage>
        <taxon>Bacteria</taxon>
        <taxon>Pseudomonadati</taxon>
        <taxon>Pseudomonadota</taxon>
        <taxon>Gammaproteobacteria</taxon>
        <taxon>Pseudomonadales</taxon>
        <taxon>Marinobacteraceae</taxon>
        <taxon>Marinobacter</taxon>
    </lineage>
</organism>